<reference evidence="1 2" key="1">
    <citation type="journal article" date="2012" name="Nat. Biotechnol.">
        <title>Draft genome sequence of pigeonpea (Cajanus cajan), an orphan legume crop of resource-poor farmers.</title>
        <authorList>
            <person name="Varshney R.K."/>
            <person name="Chen W."/>
            <person name="Li Y."/>
            <person name="Bharti A.K."/>
            <person name="Saxena R.K."/>
            <person name="Schlueter J.A."/>
            <person name="Donoghue M.T."/>
            <person name="Azam S."/>
            <person name="Fan G."/>
            <person name="Whaley A.M."/>
            <person name="Farmer A.D."/>
            <person name="Sheridan J."/>
            <person name="Iwata A."/>
            <person name="Tuteja R."/>
            <person name="Penmetsa R.V."/>
            <person name="Wu W."/>
            <person name="Upadhyaya H.D."/>
            <person name="Yang S.P."/>
            <person name="Shah T."/>
            <person name="Saxena K.B."/>
            <person name="Michael T."/>
            <person name="McCombie W.R."/>
            <person name="Yang B."/>
            <person name="Zhang G."/>
            <person name="Yang H."/>
            <person name="Wang J."/>
            <person name="Spillane C."/>
            <person name="Cook D.R."/>
            <person name="May G.D."/>
            <person name="Xu X."/>
            <person name="Jackson S.A."/>
        </authorList>
    </citation>
    <scope>NUCLEOTIDE SEQUENCE [LARGE SCALE GENOMIC DNA]</scope>
    <source>
        <strain evidence="2">cv. Asha</strain>
    </source>
</reference>
<gene>
    <name evidence="1" type="ORF">KK1_007816</name>
</gene>
<dbReference type="Proteomes" id="UP000075243">
    <property type="component" value="Chromosome 2"/>
</dbReference>
<evidence type="ECO:0000313" key="2">
    <source>
        <dbReference type="Proteomes" id="UP000075243"/>
    </source>
</evidence>
<sequence length="109" mass="12745">VTQKALATGLCYFLKEPICANDLKYLWQHVYHSRAHSAKKIQNAYFQNTKYHAKGLENMKMKQVNSYRILSINLHKYSTYHIPNSVYDVPGYGMCKFCNNNVKLDNLHD</sequence>
<dbReference type="AlphaFoldDB" id="A0A151U774"/>
<accession>A0A151U774</accession>
<evidence type="ECO:0000313" key="1">
    <source>
        <dbReference type="EMBL" id="KYP75118.1"/>
    </source>
</evidence>
<dbReference type="Gramene" id="C.cajan_07609.t">
    <property type="protein sequence ID" value="C.cajan_07609.t.cds1"/>
    <property type="gene ID" value="C.cajan_07609"/>
</dbReference>
<keyword evidence="2" id="KW-1185">Reference proteome</keyword>
<name>A0A151U774_CAJCA</name>
<organism evidence="1 2">
    <name type="scientific">Cajanus cajan</name>
    <name type="common">Pigeon pea</name>
    <name type="synonym">Cajanus indicus</name>
    <dbReference type="NCBI Taxonomy" id="3821"/>
    <lineage>
        <taxon>Eukaryota</taxon>
        <taxon>Viridiplantae</taxon>
        <taxon>Streptophyta</taxon>
        <taxon>Embryophyta</taxon>
        <taxon>Tracheophyta</taxon>
        <taxon>Spermatophyta</taxon>
        <taxon>Magnoliopsida</taxon>
        <taxon>eudicotyledons</taxon>
        <taxon>Gunneridae</taxon>
        <taxon>Pentapetalae</taxon>
        <taxon>rosids</taxon>
        <taxon>fabids</taxon>
        <taxon>Fabales</taxon>
        <taxon>Fabaceae</taxon>
        <taxon>Papilionoideae</taxon>
        <taxon>50 kb inversion clade</taxon>
        <taxon>NPAAA clade</taxon>
        <taxon>indigoferoid/millettioid clade</taxon>
        <taxon>Phaseoleae</taxon>
        <taxon>Cajanus</taxon>
    </lineage>
</organism>
<protein>
    <submittedName>
        <fullName evidence="1">Uncharacterized protein</fullName>
    </submittedName>
</protein>
<proteinExistence type="predicted"/>
<feature type="non-terminal residue" evidence="1">
    <location>
        <position position="1"/>
    </location>
</feature>
<dbReference type="EMBL" id="CM003604">
    <property type="protein sequence ID" value="KYP75118.1"/>
    <property type="molecule type" value="Genomic_DNA"/>
</dbReference>